<proteinExistence type="predicted"/>
<evidence type="ECO:0000313" key="2">
    <source>
        <dbReference type="EMBL" id="ADR23321.1"/>
    </source>
</evidence>
<accession>E4TL44</accession>
<dbReference type="EMBL" id="CP002349">
    <property type="protein sequence ID" value="ADR23321.1"/>
    <property type="molecule type" value="Genomic_DNA"/>
</dbReference>
<evidence type="ECO:0000256" key="1">
    <source>
        <dbReference type="SAM" id="Phobius"/>
    </source>
</evidence>
<dbReference type="Proteomes" id="UP000008720">
    <property type="component" value="Chromosome"/>
</dbReference>
<sequence length="31" mass="3706">MTALFAVIFFINFTVDTLLFLRENEKIELTR</sequence>
<evidence type="ECO:0000313" key="3">
    <source>
        <dbReference type="Proteomes" id="UP000008720"/>
    </source>
</evidence>
<protein>
    <submittedName>
        <fullName evidence="2">Uncharacterized protein</fullName>
    </submittedName>
</protein>
<dbReference type="HOGENOM" id="CLU_3397358_0_0_10"/>
<name>E4TL44_MARTH</name>
<gene>
    <name evidence="2" type="ordered locus">Ftrac_3347</name>
</gene>
<keyword evidence="1" id="KW-1133">Transmembrane helix</keyword>
<feature type="transmembrane region" description="Helical" evidence="1">
    <location>
        <begin position="6"/>
        <end position="21"/>
    </location>
</feature>
<dbReference type="KEGG" id="mtt:Ftrac_3347"/>
<keyword evidence="3" id="KW-1185">Reference proteome</keyword>
<keyword evidence="1" id="KW-0472">Membrane</keyword>
<keyword evidence="1" id="KW-0812">Transmembrane</keyword>
<organism evidence="2 3">
    <name type="scientific">Marivirga tractuosa (strain ATCC 23168 / DSM 4126 / NBRC 15989 / NCIMB 1408 / VKM B-1430 / H-43)</name>
    <name type="common">Microscilla tractuosa</name>
    <name type="synonym">Flexibacter tractuosus</name>
    <dbReference type="NCBI Taxonomy" id="643867"/>
    <lineage>
        <taxon>Bacteria</taxon>
        <taxon>Pseudomonadati</taxon>
        <taxon>Bacteroidota</taxon>
        <taxon>Cytophagia</taxon>
        <taxon>Cytophagales</taxon>
        <taxon>Marivirgaceae</taxon>
        <taxon>Marivirga</taxon>
    </lineage>
</organism>
<dbReference type="AlphaFoldDB" id="E4TL44"/>
<reference evidence="2 3" key="1">
    <citation type="journal article" date="2011" name="Stand. Genomic Sci.">
        <title>Complete genome sequence of Marivirga tractuosa type strain (H-43).</title>
        <authorList>
            <person name="Pagani I."/>
            <person name="Chertkov O."/>
            <person name="Lapidus A."/>
            <person name="Lucas S."/>
            <person name="Del Rio T.G."/>
            <person name="Tice H."/>
            <person name="Copeland A."/>
            <person name="Cheng J.F."/>
            <person name="Nolan M."/>
            <person name="Saunders E."/>
            <person name="Pitluck S."/>
            <person name="Held B."/>
            <person name="Goodwin L."/>
            <person name="Liolios K."/>
            <person name="Ovchinikova G."/>
            <person name="Ivanova N."/>
            <person name="Mavromatis K."/>
            <person name="Pati A."/>
            <person name="Chen A."/>
            <person name="Palaniappan K."/>
            <person name="Land M."/>
            <person name="Hauser L."/>
            <person name="Jeffries C.D."/>
            <person name="Detter J.C."/>
            <person name="Han C."/>
            <person name="Tapia R."/>
            <person name="Ngatchou-Djao O.D."/>
            <person name="Rohde M."/>
            <person name="Goker M."/>
            <person name="Spring S."/>
            <person name="Sikorski J."/>
            <person name="Woyke T."/>
            <person name="Bristow J."/>
            <person name="Eisen J.A."/>
            <person name="Markowitz V."/>
            <person name="Hugenholtz P."/>
            <person name="Klenk H.P."/>
            <person name="Kyrpides N.C."/>
        </authorList>
    </citation>
    <scope>NUCLEOTIDE SEQUENCE [LARGE SCALE GENOMIC DNA]</scope>
    <source>
        <strain evidence="3">ATCC 23168 / DSM 4126 / NBRC 15989 / NCIMB 1408 / VKM B-1430 / H-43</strain>
    </source>
</reference>